<dbReference type="GO" id="GO:0005654">
    <property type="term" value="C:nucleoplasm"/>
    <property type="evidence" value="ECO:0007669"/>
    <property type="project" value="TreeGrafter"/>
</dbReference>
<comment type="caution">
    <text evidence="2">The sequence shown here is derived from an EMBL/GenBank/DDBJ whole genome shotgun (WGS) entry which is preliminary data.</text>
</comment>
<sequence>MKSQIIAFTNKLDNDVNHLTELYLPCPRSNRRSVYFHNDKGKLYEVQKVTGPGRKSAWLLDTDIYKGMSYILMRKKQFIDNPFLLLDGAVRFITSLDPLFMALPILDEVYKKDDKKFKTLDDIFSRENVKLEIVGTETLDDEGITNDEYSKPIDVHRLTNIPGFTQQLAHLCDVQEIASNLFVYKLNYEKTLDWLAKKVNQLILNESFKKSFESTQQEALLIKLEAVYTLSNYLNKDWFNRLLTKLEIEEVKEEVELGDITNYATDASPSGFFKRSNPDEAFLDSPAKKKKPQVPRSLAKVNTKGMKSITSFFTKK</sequence>
<reference evidence="2" key="1">
    <citation type="submission" date="2020-12" db="EMBL/GenBank/DDBJ databases">
        <title>Metabolic potential, ecology and presence of endohyphal bacteria is reflected in genomic diversity of Mucoromycotina.</title>
        <authorList>
            <person name="Muszewska A."/>
            <person name="Okrasinska A."/>
            <person name="Steczkiewicz K."/>
            <person name="Drgas O."/>
            <person name="Orlowska M."/>
            <person name="Perlinska-Lenart U."/>
            <person name="Aleksandrzak-Piekarczyk T."/>
            <person name="Szatraj K."/>
            <person name="Zielenkiewicz U."/>
            <person name="Pilsyk S."/>
            <person name="Malc E."/>
            <person name="Mieczkowski P."/>
            <person name="Kruszewska J.S."/>
            <person name="Biernat P."/>
            <person name="Pawlowska J."/>
        </authorList>
    </citation>
    <scope>NUCLEOTIDE SEQUENCE</scope>
    <source>
        <strain evidence="2">CBS 226.32</strain>
    </source>
</reference>
<dbReference type="EMBL" id="JAEPRC010000213">
    <property type="protein sequence ID" value="KAG2203865.1"/>
    <property type="molecule type" value="Genomic_DNA"/>
</dbReference>
<accession>A0A8H7R5A9</accession>
<dbReference type="Proteomes" id="UP000650833">
    <property type="component" value="Unassembled WGS sequence"/>
</dbReference>
<organism evidence="2 3">
    <name type="scientific">Mucor plumbeus</name>
    <dbReference type="NCBI Taxonomy" id="97098"/>
    <lineage>
        <taxon>Eukaryota</taxon>
        <taxon>Fungi</taxon>
        <taxon>Fungi incertae sedis</taxon>
        <taxon>Mucoromycota</taxon>
        <taxon>Mucoromycotina</taxon>
        <taxon>Mucoromycetes</taxon>
        <taxon>Mucorales</taxon>
        <taxon>Mucorineae</taxon>
        <taxon>Mucoraceae</taxon>
        <taxon>Mucor</taxon>
    </lineage>
</organism>
<evidence type="ECO:0000313" key="3">
    <source>
        <dbReference type="Proteomes" id="UP000650833"/>
    </source>
</evidence>
<keyword evidence="3" id="KW-1185">Reference proteome</keyword>
<proteinExistence type="predicted"/>
<dbReference type="PANTHER" id="PTHR13383">
    <property type="entry name" value="RIBONUCLEASE H2 SUBUNIT B"/>
    <property type="match status" value="1"/>
</dbReference>
<dbReference type="Gene3D" id="1.10.20.120">
    <property type="match status" value="1"/>
</dbReference>
<evidence type="ECO:0000259" key="1">
    <source>
        <dbReference type="Pfam" id="PF09468"/>
    </source>
</evidence>
<gene>
    <name evidence="2" type="ORF">INT46_001117</name>
</gene>
<dbReference type="InterPro" id="IPR019024">
    <property type="entry name" value="RNase_H2_suB_wHTH"/>
</dbReference>
<dbReference type="Pfam" id="PF09468">
    <property type="entry name" value="RNase_H2-Ydr279"/>
    <property type="match status" value="1"/>
</dbReference>
<dbReference type="InterPro" id="IPR040456">
    <property type="entry name" value="RNase_H2_suB"/>
</dbReference>
<protein>
    <recommendedName>
        <fullName evidence="1">Ribonuclease H2 subunit B wHTH domain-containing protein</fullName>
    </recommendedName>
</protein>
<dbReference type="OrthoDB" id="29098at2759"/>
<dbReference type="AlphaFoldDB" id="A0A8H7R5A9"/>
<feature type="domain" description="Ribonuclease H2 subunit B wHTH" evidence="1">
    <location>
        <begin position="100"/>
        <end position="213"/>
    </location>
</feature>
<evidence type="ECO:0000313" key="2">
    <source>
        <dbReference type="EMBL" id="KAG2203865.1"/>
    </source>
</evidence>
<dbReference type="GO" id="GO:0006401">
    <property type="term" value="P:RNA catabolic process"/>
    <property type="evidence" value="ECO:0007669"/>
    <property type="project" value="TreeGrafter"/>
</dbReference>
<dbReference type="GO" id="GO:0032299">
    <property type="term" value="C:ribonuclease H2 complex"/>
    <property type="evidence" value="ECO:0007669"/>
    <property type="project" value="InterPro"/>
</dbReference>
<dbReference type="PANTHER" id="PTHR13383:SF11">
    <property type="entry name" value="RIBONUCLEASE H2 SUBUNIT B"/>
    <property type="match status" value="1"/>
</dbReference>
<name>A0A8H7R5A9_9FUNG</name>